<dbReference type="OrthoDB" id="414243at2759"/>
<name>A0A8J2LN87_9HEXA</name>
<gene>
    <name evidence="1" type="ORF">AFUS01_LOCUS36299</name>
</gene>
<dbReference type="Proteomes" id="UP000708208">
    <property type="component" value="Unassembled WGS sequence"/>
</dbReference>
<accession>A0A8J2LN87</accession>
<organism evidence="1 2">
    <name type="scientific">Allacma fusca</name>
    <dbReference type="NCBI Taxonomy" id="39272"/>
    <lineage>
        <taxon>Eukaryota</taxon>
        <taxon>Metazoa</taxon>
        <taxon>Ecdysozoa</taxon>
        <taxon>Arthropoda</taxon>
        <taxon>Hexapoda</taxon>
        <taxon>Collembola</taxon>
        <taxon>Symphypleona</taxon>
        <taxon>Sminthuridae</taxon>
        <taxon>Allacma</taxon>
    </lineage>
</organism>
<proteinExistence type="predicted"/>
<evidence type="ECO:0000313" key="2">
    <source>
        <dbReference type="Proteomes" id="UP000708208"/>
    </source>
</evidence>
<reference evidence="1" key="1">
    <citation type="submission" date="2021-06" db="EMBL/GenBank/DDBJ databases">
        <authorList>
            <person name="Hodson N. C."/>
            <person name="Mongue J. A."/>
            <person name="Jaron S. K."/>
        </authorList>
    </citation>
    <scope>NUCLEOTIDE SEQUENCE</scope>
</reference>
<dbReference type="EMBL" id="CAJVCH010539111">
    <property type="protein sequence ID" value="CAG7826234.1"/>
    <property type="molecule type" value="Genomic_DNA"/>
</dbReference>
<dbReference type="CDD" id="cd00299">
    <property type="entry name" value="GST_C_family"/>
    <property type="match status" value="1"/>
</dbReference>
<keyword evidence="2" id="KW-1185">Reference proteome</keyword>
<dbReference type="AlphaFoldDB" id="A0A8J2LN87"/>
<sequence>MPCFADHLAVKDTVELKLKYLNNFLEGRQYAAGNQMSFLFLTHVRRFLPLRNFVPVWSVRRNWEKRCFETPPKYQQLRLFNRIVPKLKGFIQSTSKNVVYSPRATILY</sequence>
<evidence type="ECO:0000313" key="1">
    <source>
        <dbReference type="EMBL" id="CAG7826234.1"/>
    </source>
</evidence>
<protein>
    <submittedName>
        <fullName evidence="1">Uncharacterized protein</fullName>
    </submittedName>
</protein>
<comment type="caution">
    <text evidence="1">The sequence shown here is derived from an EMBL/GenBank/DDBJ whole genome shotgun (WGS) entry which is preliminary data.</text>
</comment>